<protein>
    <recommendedName>
        <fullName evidence="3">Chemotaxis protein CheA</fullName>
        <ecNumber evidence="2">2.7.13.3</ecNumber>
    </recommendedName>
</protein>
<dbReference type="STRING" id="247633.GP2143_16421"/>
<feature type="modified residue" description="Phosphohistidine" evidence="9">
    <location>
        <position position="1226"/>
    </location>
</feature>
<feature type="domain" description="HPt" evidence="16">
    <location>
        <begin position="1179"/>
        <end position="1283"/>
    </location>
</feature>
<dbReference type="PROSITE" id="PS50109">
    <property type="entry name" value="HIS_KIN"/>
    <property type="match status" value="1"/>
</dbReference>
<keyword evidence="11" id="KW-0175">Coiled coil</keyword>
<dbReference type="Proteomes" id="UP000004931">
    <property type="component" value="Unassembled WGS sequence"/>
</dbReference>
<feature type="coiled-coil region" evidence="11">
    <location>
        <begin position="1451"/>
        <end position="1478"/>
    </location>
</feature>
<dbReference type="EC" id="2.7.13.3" evidence="2"/>
<evidence type="ECO:0000313" key="18">
    <source>
        <dbReference type="Proteomes" id="UP000004931"/>
    </source>
</evidence>
<dbReference type="OrthoDB" id="9803176at2"/>
<reference evidence="17 18" key="1">
    <citation type="journal article" date="2010" name="J. Bacteriol.">
        <title>Genome sequence of the oligotrophic marine Gammaproteobacterium HTCC2143, isolated from the Oregon Coast.</title>
        <authorList>
            <person name="Oh H.M."/>
            <person name="Kang I."/>
            <person name="Ferriera S."/>
            <person name="Giovannoni S.J."/>
            <person name="Cho J.C."/>
        </authorList>
    </citation>
    <scope>NUCLEOTIDE SEQUENCE [LARGE SCALE GENOMIC DNA]</scope>
    <source>
        <strain evidence="17 18">HTCC2143</strain>
    </source>
</reference>
<dbReference type="Gene3D" id="1.20.120.160">
    <property type="entry name" value="HPT domain"/>
    <property type="match status" value="3"/>
</dbReference>
<feature type="modified residue" description="4-aspartylphosphate" evidence="10">
    <location>
        <position position="1957"/>
    </location>
</feature>
<dbReference type="GO" id="GO:0006935">
    <property type="term" value="P:chemotaxis"/>
    <property type="evidence" value="ECO:0007669"/>
    <property type="project" value="InterPro"/>
</dbReference>
<organism evidence="17 18">
    <name type="scientific">marine gamma proteobacterium HTCC2143</name>
    <dbReference type="NCBI Taxonomy" id="247633"/>
    <lineage>
        <taxon>Bacteria</taxon>
        <taxon>Pseudomonadati</taxon>
        <taxon>Pseudomonadota</taxon>
        <taxon>Gammaproteobacteria</taxon>
        <taxon>Cellvibrionales</taxon>
        <taxon>Spongiibacteraceae</taxon>
        <taxon>BD1-7 clade</taxon>
    </lineage>
</organism>
<evidence type="ECO:0000259" key="16">
    <source>
        <dbReference type="PROSITE" id="PS50894"/>
    </source>
</evidence>
<dbReference type="Pfam" id="PF02518">
    <property type="entry name" value="HATPase_c"/>
    <property type="match status" value="1"/>
</dbReference>
<evidence type="ECO:0000313" key="17">
    <source>
        <dbReference type="EMBL" id="EAW32858.1"/>
    </source>
</evidence>
<comment type="catalytic activity">
    <reaction evidence="1">
        <text>ATP + protein L-histidine = ADP + protein N-phospho-L-histidine.</text>
        <dbReference type="EC" id="2.7.13.3"/>
    </reaction>
</comment>
<feature type="modified residue" description="Phosphohistidine" evidence="9">
    <location>
        <position position="612"/>
    </location>
</feature>
<dbReference type="InterPro" id="IPR002545">
    <property type="entry name" value="CheW-lke_dom"/>
</dbReference>
<evidence type="ECO:0000256" key="8">
    <source>
        <dbReference type="ARBA" id="ARBA00035100"/>
    </source>
</evidence>
<feature type="region of interest" description="Disordered" evidence="12">
    <location>
        <begin position="1093"/>
        <end position="1126"/>
    </location>
</feature>
<sequence length="2031" mass="223621">MSERQDFIALDWVTGEIDETLKQASLSLEAFIINRDDDSNLRFFLSHIHQVHRTLQMVEFPDAALLAEEMEALADGLIQQNIHSSHIEDALVVLQNAITQCPLYLEQVKLSRHRLPAMLIPVLNDLRAARGEHLLSETVLFAPDLSGLNQTIDNDQLSIPDSELIEIAQKLRQMFQVALLGVIRGNDVKNNLNYLAKVCARLVKLSKGFPPQALWKICIAVLEGLLNGSIEISVAIKMLLRQVDRQVKSLVESGALGMRQAPPEDLVRNLLYYVARSQSTSRFISEAKSEFSLASSLIVEGEFSNKKMTAADNIAKDLVTHALIRELVSVRDVLDVSNLLFTMPSIMVRLKAIDDAMAMLGMVASLKKLKKIHHCLTVASENAYSIDDEWLDDVKNKIVDLEANLRPADIPELNNSRELFNDSEEAQQQLDKAFSSVIRESRQGLEHVREAIIKFVATQGDQQCLKQMPELLANIAGSLRMIPLARAPDLLLSCGRYITGRLLTESSFADWQQLDKLADAITSVDYYLERLDSLGDAEERNILEVAVTSVAELGYPIISDEKRLADEIDPEILEIFVEEVAEVLAEIDQCLLQWNDNYSNQELGNVVRRAFHTLKGSGRMVGASDVGDLAWSIENMLNRVLEGSITMDAPRLNLIVEARHEIPTWVDAYEHGTDLDKSLLLSIIHRASAFSDEQDPLLEPEDVIAPTLADGAGTDAVAIAEQLIEEASGEAEQKSADNVMASLFSETMDGELLEIFATEAAAHGQVLDDFISHCRDLAGPAELTDELQRALHTLKGSANMAGITPVVTIVTPLEHTVKELRASQLKVDEELLALLERGSLYLKAGIEQLASSPLQPFSDADHYTAQLKSLLEYRIAKIIDTEAEEKGIPPEALNNFLTTSLDLIIEISGKLVLWQQGDYDLSELGHFQQSMNDFVKHAASVNMSGPVEFGKVLQIFYRRGAAQENGHPSDDFFRLAENGNDCLIDMLDQIAGQQTPTFNRPLLSDIENFQFLTVESAANDGTDEKVISPPAEANETESEDHAVVADDDFDALLGEFDGDTLIAVLSEDAELMANSAIVDDDFADVIGRTVIAGDSSESDQPGKSDAAIAKSAGEDAESAATSVDTDEQTFHDLPEVLNSKQITPVMAELVEEPVTAGNGKFGNVSSAGNRQSVFTQDSDDDIDREILEIFLEEADELLENIDETIHSWSVERDKREYFDDMLRILHTLKGGARLAGLTSLGDLSHNFETSLAHLEGKNGEIDENTLVSCQRYQDQLIEQIAAIKSGTGIDEGQQNIDGAFIPIDADSVEEFASEATIEGPLAVDITVDELKPSSQTSDELDREVSRELSDLIPDARVEESAVCELESDNTKQGFPEAESAPDKIAVLKDVDPIKVSFPRSVAPLEAVSLAVDPAIKKAPQEMVKVSAQLLEELVNLAGETSISRGRAEEQISELVASLDDMQITVDRLQEQVRRLDMETEQQILYRQEQVEIEGSEGFDPLEMDRYSQLQQLSRSLLESSSDLVDIKSTLAEKSRDMETLLIQQSRINTDLQEGLMRSRMVPFSKMVPRLRRIIRQVSGELGKKVDFHLSNIEGELDRTVLDRMVSPLEHMLRNAVDHGIESTDERDAAGKPRRGSVTLDLLREGGEIVFSLSDDGAGVNFDAVKKKAIDRGLMMPNSNLADHEIAQFILQPGFSTAEEVTQISGRGVGMDVVNSEIKQLGGSMDIQSVAGKGSRFTVRLPFTVSVNRALMVSVSGDSYAIPLNTIEGIVRVSPFELEAYYQPDAPLFEYAGQPYTLRYMGGLLNRGETPSLEGHSTPLPVVLVRGGEHAIAVQVDSLMGSREIVVKPLGPQFSAVQGLSGATVLGDGNVVVILDLLALIRADASTIYDDLQLPKIKVPDDDDGLVVMVVDDSVTVRKVTSRLLERHGMDVLLAKDGVDAVMQLQDLDRIPDVMLLDIEMPRMDGFEVASRIRHNSRLQDIPIIMITSRTGEKHRDRALALGVNEYLGKPYQETELLNIIQALTATTSGQL</sequence>
<evidence type="ECO:0000256" key="12">
    <source>
        <dbReference type="SAM" id="MobiDB-lite"/>
    </source>
</evidence>
<dbReference type="SMART" id="SM01231">
    <property type="entry name" value="H-kinase_dim"/>
    <property type="match status" value="1"/>
</dbReference>
<feature type="modified residue" description="Phosphohistidine" evidence="9">
    <location>
        <position position="792"/>
    </location>
</feature>
<keyword evidence="6 17" id="KW-0418">Kinase</keyword>
<evidence type="ECO:0000256" key="5">
    <source>
        <dbReference type="ARBA" id="ARBA00022679"/>
    </source>
</evidence>
<evidence type="ECO:0000259" key="14">
    <source>
        <dbReference type="PROSITE" id="PS50110"/>
    </source>
</evidence>
<dbReference type="InterPro" id="IPR051315">
    <property type="entry name" value="Bact_Chemotaxis_CheA"/>
</dbReference>
<dbReference type="InterPro" id="IPR011006">
    <property type="entry name" value="CheY-like_superfamily"/>
</dbReference>
<dbReference type="CDD" id="cd17546">
    <property type="entry name" value="REC_hyHK_CKI1_RcsC-like"/>
    <property type="match status" value="1"/>
</dbReference>
<dbReference type="InterPro" id="IPR005467">
    <property type="entry name" value="His_kinase_dom"/>
</dbReference>
<evidence type="ECO:0000259" key="13">
    <source>
        <dbReference type="PROSITE" id="PS50109"/>
    </source>
</evidence>
<dbReference type="InterPro" id="IPR036641">
    <property type="entry name" value="HPT_dom_sf"/>
</dbReference>
<feature type="domain" description="HPt" evidence="16">
    <location>
        <begin position="745"/>
        <end position="849"/>
    </location>
</feature>
<dbReference type="Pfam" id="PF26379">
    <property type="entry name" value="FimL_2nd"/>
    <property type="match status" value="1"/>
</dbReference>
<dbReference type="eggNOG" id="COG0643">
    <property type="taxonomic scope" value="Bacteria"/>
</dbReference>
<dbReference type="GO" id="GO:0000155">
    <property type="term" value="F:phosphorelay sensor kinase activity"/>
    <property type="evidence" value="ECO:0007669"/>
    <property type="project" value="InterPro"/>
</dbReference>
<dbReference type="PANTHER" id="PTHR43395:SF8">
    <property type="entry name" value="HISTIDINE KINASE"/>
    <property type="match status" value="1"/>
</dbReference>
<dbReference type="PROSITE" id="PS50110">
    <property type="entry name" value="RESPONSE_REGULATORY"/>
    <property type="match status" value="1"/>
</dbReference>
<comment type="function">
    <text evidence="8">Involved in the transmission of sensory signals from the chemoreceptors to the flagellar motors. CheA is autophosphorylated; it can transfer its phosphate group to either CheB or CheY.</text>
</comment>
<accession>A0Y9Q4</accession>
<keyword evidence="5" id="KW-0808">Transferase</keyword>
<dbReference type="InterPro" id="IPR036890">
    <property type="entry name" value="HATPase_C_sf"/>
</dbReference>
<evidence type="ECO:0000256" key="4">
    <source>
        <dbReference type="ARBA" id="ARBA00022553"/>
    </source>
</evidence>
<evidence type="ECO:0000256" key="7">
    <source>
        <dbReference type="ARBA" id="ARBA00023012"/>
    </source>
</evidence>
<evidence type="ECO:0000256" key="11">
    <source>
        <dbReference type="SAM" id="Coils"/>
    </source>
</evidence>
<proteinExistence type="predicted"/>
<feature type="domain" description="CheW-like" evidence="15">
    <location>
        <begin position="1746"/>
        <end position="1885"/>
    </location>
</feature>
<dbReference type="SUPFAM" id="SSF55874">
    <property type="entry name" value="ATPase domain of HSP90 chaperone/DNA topoisomerase II/histidine kinase"/>
    <property type="match status" value="1"/>
</dbReference>
<dbReference type="PRINTS" id="PR00344">
    <property type="entry name" value="BCTRLSENSOR"/>
</dbReference>
<dbReference type="FunFam" id="3.30.565.10:FF:000016">
    <property type="entry name" value="Chemotaxis protein CheA, putative"/>
    <property type="match status" value="1"/>
</dbReference>
<dbReference type="EMBL" id="AAVT01000001">
    <property type="protein sequence ID" value="EAW32858.1"/>
    <property type="molecule type" value="Genomic_DNA"/>
</dbReference>
<feature type="domain" description="HPt" evidence="16">
    <location>
        <begin position="565"/>
        <end position="669"/>
    </location>
</feature>
<dbReference type="Gene3D" id="3.30.565.10">
    <property type="entry name" value="Histidine kinase-like ATPase, C-terminal domain"/>
    <property type="match status" value="1"/>
</dbReference>
<dbReference type="SMART" id="SM00448">
    <property type="entry name" value="REC"/>
    <property type="match status" value="1"/>
</dbReference>
<dbReference type="PANTHER" id="PTHR43395">
    <property type="entry name" value="SENSOR HISTIDINE KINASE CHEA"/>
    <property type="match status" value="1"/>
</dbReference>
<evidence type="ECO:0000256" key="9">
    <source>
        <dbReference type="PROSITE-ProRule" id="PRU00110"/>
    </source>
</evidence>
<dbReference type="InterPro" id="IPR058661">
    <property type="entry name" value="FimL_2nd"/>
</dbReference>
<keyword evidence="4 10" id="KW-0597">Phosphoprotein</keyword>
<evidence type="ECO:0000256" key="3">
    <source>
        <dbReference type="ARBA" id="ARBA00021495"/>
    </source>
</evidence>
<dbReference type="PROSITE" id="PS50894">
    <property type="entry name" value="HPT"/>
    <property type="match status" value="3"/>
</dbReference>
<comment type="caution">
    <text evidence="17">The sequence shown here is derived from an EMBL/GenBank/DDBJ whole genome shotgun (WGS) entry which is preliminary data.</text>
</comment>
<dbReference type="SUPFAM" id="SSF52172">
    <property type="entry name" value="CheY-like"/>
    <property type="match status" value="1"/>
</dbReference>
<dbReference type="SUPFAM" id="SSF50341">
    <property type="entry name" value="CheW-like"/>
    <property type="match status" value="1"/>
</dbReference>
<evidence type="ECO:0000256" key="10">
    <source>
        <dbReference type="PROSITE-ProRule" id="PRU00169"/>
    </source>
</evidence>
<dbReference type="InterPro" id="IPR036061">
    <property type="entry name" value="CheW-like_dom_sf"/>
</dbReference>
<dbReference type="InterPro" id="IPR004105">
    <property type="entry name" value="CheA-like_dim"/>
</dbReference>
<evidence type="ECO:0000256" key="6">
    <source>
        <dbReference type="ARBA" id="ARBA00022777"/>
    </source>
</evidence>
<dbReference type="Pfam" id="PF01584">
    <property type="entry name" value="CheW"/>
    <property type="match status" value="1"/>
</dbReference>
<keyword evidence="7" id="KW-0902">Two-component regulatory system</keyword>
<dbReference type="eggNOG" id="COG2198">
    <property type="taxonomic scope" value="Bacteria"/>
</dbReference>
<feature type="domain" description="Histidine kinase" evidence="13">
    <location>
        <begin position="1500"/>
        <end position="1744"/>
    </location>
</feature>
<evidence type="ECO:0000259" key="15">
    <source>
        <dbReference type="PROSITE" id="PS50851"/>
    </source>
</evidence>
<dbReference type="Pfam" id="PF01627">
    <property type="entry name" value="Hpt"/>
    <property type="match status" value="3"/>
</dbReference>
<dbReference type="SMART" id="SM00073">
    <property type="entry name" value="HPT"/>
    <property type="match status" value="3"/>
</dbReference>
<evidence type="ECO:0000256" key="2">
    <source>
        <dbReference type="ARBA" id="ARBA00012438"/>
    </source>
</evidence>
<dbReference type="Gene3D" id="2.30.30.40">
    <property type="entry name" value="SH3 Domains"/>
    <property type="match status" value="1"/>
</dbReference>
<dbReference type="PROSITE" id="PS50851">
    <property type="entry name" value="CHEW"/>
    <property type="match status" value="1"/>
</dbReference>
<dbReference type="Gene3D" id="3.40.50.2300">
    <property type="match status" value="1"/>
</dbReference>
<dbReference type="SMART" id="SM00387">
    <property type="entry name" value="HATPase_c"/>
    <property type="match status" value="1"/>
</dbReference>
<dbReference type="InterPro" id="IPR003594">
    <property type="entry name" value="HATPase_dom"/>
</dbReference>
<dbReference type="GO" id="GO:0005737">
    <property type="term" value="C:cytoplasm"/>
    <property type="evidence" value="ECO:0007669"/>
    <property type="project" value="InterPro"/>
</dbReference>
<feature type="domain" description="Response regulatory" evidence="14">
    <location>
        <begin position="1906"/>
        <end position="2024"/>
    </location>
</feature>
<dbReference type="InterPro" id="IPR001789">
    <property type="entry name" value="Sig_transdc_resp-reg_receiver"/>
</dbReference>
<keyword evidence="18" id="KW-1185">Reference proteome</keyword>
<dbReference type="InterPro" id="IPR004358">
    <property type="entry name" value="Sig_transdc_His_kin-like_C"/>
</dbReference>
<gene>
    <name evidence="17" type="ORF">GP2143_16421</name>
</gene>
<dbReference type="SUPFAM" id="SSF47226">
    <property type="entry name" value="Histidine-containing phosphotransfer domain, HPT domain"/>
    <property type="match status" value="5"/>
</dbReference>
<dbReference type="SMART" id="SM00260">
    <property type="entry name" value="CheW"/>
    <property type="match status" value="1"/>
</dbReference>
<name>A0Y9Q4_9GAMM</name>
<dbReference type="CDD" id="cd00088">
    <property type="entry name" value="HPT"/>
    <property type="match status" value="3"/>
</dbReference>
<dbReference type="Pfam" id="PF00072">
    <property type="entry name" value="Response_reg"/>
    <property type="match status" value="1"/>
</dbReference>
<dbReference type="InterPro" id="IPR008207">
    <property type="entry name" value="Sig_transdc_His_kin_Hpt_dom"/>
</dbReference>
<evidence type="ECO:0000256" key="1">
    <source>
        <dbReference type="ARBA" id="ARBA00000085"/>
    </source>
</evidence>